<dbReference type="EMBL" id="PNRF01000027">
    <property type="protein sequence ID" value="PMR74759.1"/>
    <property type="molecule type" value="Genomic_DNA"/>
</dbReference>
<comment type="caution">
    <text evidence="2">The sequence shown here is derived from an EMBL/GenBank/DDBJ whole genome shotgun (WGS) entry which is preliminary data.</text>
</comment>
<feature type="transmembrane region" description="Helical" evidence="1">
    <location>
        <begin position="54"/>
        <end position="72"/>
    </location>
</feature>
<keyword evidence="3" id="KW-1185">Reference proteome</keyword>
<keyword evidence="1" id="KW-0812">Transmembrane</keyword>
<keyword evidence="1" id="KW-0472">Membrane</keyword>
<dbReference type="RefSeq" id="WP_102653822.1">
    <property type="nucleotide sequence ID" value="NZ_PNRF01000027.1"/>
</dbReference>
<reference evidence="2 3" key="1">
    <citation type="submission" date="2018-01" db="EMBL/GenBank/DDBJ databases">
        <title>Halomonas endophytica sp. nov., isolated from storage liquid in the stems of Populus euphratica.</title>
        <authorList>
            <person name="Chen C."/>
        </authorList>
    </citation>
    <scope>NUCLEOTIDE SEQUENCE [LARGE SCALE GENOMIC DNA]</scope>
    <source>
        <strain evidence="2 3">MC28</strain>
    </source>
</reference>
<keyword evidence="1" id="KW-1133">Transmembrane helix</keyword>
<feature type="transmembrane region" description="Helical" evidence="1">
    <location>
        <begin position="79"/>
        <end position="98"/>
    </location>
</feature>
<evidence type="ECO:0000256" key="1">
    <source>
        <dbReference type="SAM" id="Phobius"/>
    </source>
</evidence>
<feature type="transmembrane region" description="Helical" evidence="1">
    <location>
        <begin position="31"/>
        <end position="48"/>
    </location>
</feature>
<name>A0A2N7U2V4_9GAMM</name>
<gene>
    <name evidence="2" type="ORF">C1H69_12965</name>
</gene>
<dbReference type="OrthoDB" id="6443879at2"/>
<organism evidence="2 3">
    <name type="scientific">Billgrantia endophytica</name>
    <dbReference type="NCBI Taxonomy" id="2033802"/>
    <lineage>
        <taxon>Bacteria</taxon>
        <taxon>Pseudomonadati</taxon>
        <taxon>Pseudomonadota</taxon>
        <taxon>Gammaproteobacteria</taxon>
        <taxon>Oceanospirillales</taxon>
        <taxon>Halomonadaceae</taxon>
        <taxon>Billgrantia</taxon>
    </lineage>
</organism>
<evidence type="ECO:0000313" key="3">
    <source>
        <dbReference type="Proteomes" id="UP000235803"/>
    </source>
</evidence>
<evidence type="ECO:0000313" key="2">
    <source>
        <dbReference type="EMBL" id="PMR74759.1"/>
    </source>
</evidence>
<dbReference type="Proteomes" id="UP000235803">
    <property type="component" value="Unassembled WGS sequence"/>
</dbReference>
<dbReference type="AlphaFoldDB" id="A0A2N7U2V4"/>
<feature type="transmembrane region" description="Helical" evidence="1">
    <location>
        <begin position="110"/>
        <end position="129"/>
    </location>
</feature>
<sequence>MKPSDTAAPEPLFDTDQLQELRPENQLGKTALLLGMVCLAAWIANMVNGSPLHQALPGMIILYVMVMIGLVIGRLSPFYLPSVAWVSLISILMTLPFFPGNAWIVERLSHVDFLAVVTPVLAYAGLALTGREFQMFRQTGWKLVIISLLVFTGTFVGSAVIAHLIL</sequence>
<accession>A0A2N7U2V4</accession>
<proteinExistence type="predicted"/>
<feature type="transmembrane region" description="Helical" evidence="1">
    <location>
        <begin position="141"/>
        <end position="165"/>
    </location>
</feature>
<protein>
    <submittedName>
        <fullName evidence="2">Uncharacterized protein</fullName>
    </submittedName>
</protein>